<feature type="compositionally biased region" description="Basic and acidic residues" evidence="1">
    <location>
        <begin position="158"/>
        <end position="169"/>
    </location>
</feature>
<dbReference type="Proteomes" id="UP000000763">
    <property type="component" value="Chromosome 10"/>
</dbReference>
<proteinExistence type="predicted"/>
<feature type="compositionally biased region" description="Basic residues" evidence="1">
    <location>
        <begin position="219"/>
        <end position="234"/>
    </location>
</feature>
<name>Q8S6W8_ORYSJ</name>
<organism evidence="2 3">
    <name type="scientific">Oryza sativa subsp. japonica</name>
    <name type="common">Rice</name>
    <dbReference type="NCBI Taxonomy" id="39947"/>
    <lineage>
        <taxon>Eukaryota</taxon>
        <taxon>Viridiplantae</taxon>
        <taxon>Streptophyta</taxon>
        <taxon>Embryophyta</taxon>
        <taxon>Tracheophyta</taxon>
        <taxon>Spermatophyta</taxon>
        <taxon>Magnoliopsida</taxon>
        <taxon>Liliopsida</taxon>
        <taxon>Poales</taxon>
        <taxon>Poaceae</taxon>
        <taxon>BOP clade</taxon>
        <taxon>Oryzoideae</taxon>
        <taxon>Oryzeae</taxon>
        <taxon>Oryzinae</taxon>
        <taxon>Oryza</taxon>
        <taxon>Oryza sativa</taxon>
    </lineage>
</organism>
<feature type="region of interest" description="Disordered" evidence="1">
    <location>
        <begin position="1"/>
        <end position="416"/>
    </location>
</feature>
<reference evidence="3" key="2">
    <citation type="journal article" date="2008" name="Nucleic Acids Res.">
        <title>The rice annotation project database (RAP-DB): 2008 update.</title>
        <authorList>
            <consortium name="The rice annotation project (RAP)"/>
        </authorList>
    </citation>
    <scope>GENOME REANNOTATION</scope>
    <source>
        <strain evidence="3">cv. Nipponbare</strain>
    </source>
</reference>
<evidence type="ECO:0000313" key="2">
    <source>
        <dbReference type="EMBL" id="AAM01051.1"/>
    </source>
</evidence>
<sequence>MEADPVCQPRRVADKRTPLGTTRVAHVETTRLPSGHTNTDTTRSPPAHVNDYRHRYTGTGVDDRTTGSGRHRKDEDGAAREREPYHHATRRGSDNDERARRRQTGTTEMNGEGTASAAIFGRRRDAAGTGLDDAEPRTKTRTGGSLDERGRRTRTARRRDERHDDRERREDDDDDDDRDRRGGDEDSRQRLHGDEDDVEHAATMLVKVVVQRGDEPTRRKERPKGRRRQRGWRGRRGDGVPAKPRSSRGGGRRCDVNGGDGDVGRRTGDEQQPAGDGEVVATPLDTGEDASPVLSPRNGGLTEGEEVAARPREKTARPDGARARRERRLEAAGAEKREGRRRGGSSGGLRGKRRASRGGGGGGDAGGGDGAAGRRTVEAAQAAGGGRQRGRERRATGRWIGTTGRLGRGLKRENGG</sequence>
<dbReference type="EMBL" id="AC091735">
    <property type="protein sequence ID" value="AAM01051.1"/>
    <property type="molecule type" value="Genomic_DNA"/>
</dbReference>
<feature type="compositionally biased region" description="Gly residues" evidence="1">
    <location>
        <begin position="357"/>
        <end position="371"/>
    </location>
</feature>
<evidence type="ECO:0000256" key="1">
    <source>
        <dbReference type="SAM" id="MobiDB-lite"/>
    </source>
</evidence>
<reference evidence="3" key="1">
    <citation type="journal article" date="2005" name="Nature">
        <title>The map-based sequence of the rice genome.</title>
        <authorList>
            <consortium name="International rice genome sequencing project (IRGSP)"/>
            <person name="Matsumoto T."/>
            <person name="Wu J."/>
            <person name="Kanamori H."/>
            <person name="Katayose Y."/>
            <person name="Fujisawa M."/>
            <person name="Namiki N."/>
            <person name="Mizuno H."/>
            <person name="Yamamoto K."/>
            <person name="Antonio B.A."/>
            <person name="Baba T."/>
            <person name="Sakata K."/>
            <person name="Nagamura Y."/>
            <person name="Aoki H."/>
            <person name="Arikawa K."/>
            <person name="Arita K."/>
            <person name="Bito T."/>
            <person name="Chiden Y."/>
            <person name="Fujitsuka N."/>
            <person name="Fukunaka R."/>
            <person name="Hamada M."/>
            <person name="Harada C."/>
            <person name="Hayashi A."/>
            <person name="Hijishita S."/>
            <person name="Honda M."/>
            <person name="Hosokawa S."/>
            <person name="Ichikawa Y."/>
            <person name="Idonuma A."/>
            <person name="Iijima M."/>
            <person name="Ikeda M."/>
            <person name="Ikeno M."/>
            <person name="Ito K."/>
            <person name="Ito S."/>
            <person name="Ito T."/>
            <person name="Ito Y."/>
            <person name="Ito Y."/>
            <person name="Iwabuchi A."/>
            <person name="Kamiya K."/>
            <person name="Karasawa W."/>
            <person name="Kurita K."/>
            <person name="Katagiri S."/>
            <person name="Kikuta A."/>
            <person name="Kobayashi H."/>
            <person name="Kobayashi N."/>
            <person name="Machita K."/>
            <person name="Maehara T."/>
            <person name="Masukawa M."/>
            <person name="Mizubayashi T."/>
            <person name="Mukai Y."/>
            <person name="Nagasaki H."/>
            <person name="Nagata Y."/>
            <person name="Naito S."/>
            <person name="Nakashima M."/>
            <person name="Nakama Y."/>
            <person name="Nakamichi Y."/>
            <person name="Nakamura M."/>
            <person name="Meguro A."/>
            <person name="Negishi M."/>
            <person name="Ohta I."/>
            <person name="Ohta T."/>
            <person name="Okamoto M."/>
            <person name="Ono N."/>
            <person name="Saji S."/>
            <person name="Sakaguchi M."/>
            <person name="Sakai K."/>
            <person name="Shibata M."/>
            <person name="Shimokawa T."/>
            <person name="Song J."/>
            <person name="Takazaki Y."/>
            <person name="Terasawa K."/>
            <person name="Tsugane M."/>
            <person name="Tsuji K."/>
            <person name="Ueda S."/>
            <person name="Waki K."/>
            <person name="Yamagata H."/>
            <person name="Yamamoto M."/>
            <person name="Yamamoto S."/>
            <person name="Yamane H."/>
            <person name="Yoshiki S."/>
            <person name="Yoshihara R."/>
            <person name="Yukawa K."/>
            <person name="Zhong H."/>
            <person name="Yano M."/>
            <person name="Yuan Q."/>
            <person name="Ouyang S."/>
            <person name="Liu J."/>
            <person name="Jones K.M."/>
            <person name="Gansberger K."/>
            <person name="Moffat K."/>
            <person name="Hill J."/>
            <person name="Bera J."/>
            <person name="Fadrosh D."/>
            <person name="Jin S."/>
            <person name="Johri S."/>
            <person name="Kim M."/>
            <person name="Overton L."/>
            <person name="Reardon M."/>
            <person name="Tsitrin T."/>
            <person name="Vuong H."/>
            <person name="Weaver B."/>
            <person name="Ciecko A."/>
            <person name="Tallon L."/>
            <person name="Jackson J."/>
            <person name="Pai G."/>
            <person name="Aken S.V."/>
            <person name="Utterback T."/>
            <person name="Reidmuller S."/>
            <person name="Feldblyum T."/>
            <person name="Hsiao J."/>
            <person name="Zismann V."/>
            <person name="Iobst S."/>
            <person name="de Vazeille A.R."/>
            <person name="Buell C.R."/>
            <person name="Ying K."/>
            <person name="Li Y."/>
            <person name="Lu T."/>
            <person name="Huang Y."/>
            <person name="Zhao Q."/>
            <person name="Feng Q."/>
            <person name="Zhang L."/>
            <person name="Zhu J."/>
            <person name="Weng Q."/>
            <person name="Mu J."/>
            <person name="Lu Y."/>
            <person name="Fan D."/>
            <person name="Liu Y."/>
            <person name="Guan J."/>
            <person name="Zhang Y."/>
            <person name="Yu S."/>
            <person name="Liu X."/>
            <person name="Zhang Y."/>
            <person name="Hong G."/>
            <person name="Han B."/>
            <person name="Choisne N."/>
            <person name="Demange N."/>
            <person name="Orjeda G."/>
            <person name="Samain S."/>
            <person name="Cattolico L."/>
            <person name="Pelletier E."/>
            <person name="Couloux A."/>
            <person name="Segurens B."/>
            <person name="Wincker P."/>
            <person name="D'Hont A."/>
            <person name="Scarpelli C."/>
            <person name="Weissenbach J."/>
            <person name="Salanoubat M."/>
            <person name="Quetier F."/>
            <person name="Yu Y."/>
            <person name="Kim H.R."/>
            <person name="Rambo T."/>
            <person name="Currie J."/>
            <person name="Collura K."/>
            <person name="Luo M."/>
            <person name="Yang T."/>
            <person name="Ammiraju J.S.S."/>
            <person name="Engler F."/>
            <person name="Soderlund C."/>
            <person name="Wing R.A."/>
            <person name="Palmer L.E."/>
            <person name="de la Bastide M."/>
            <person name="Spiegel L."/>
            <person name="Nascimento L."/>
            <person name="Zutavern T."/>
            <person name="O'Shaughnessy A."/>
            <person name="Dike S."/>
            <person name="Dedhia N."/>
            <person name="Preston R."/>
            <person name="Balija V."/>
            <person name="McCombie W.R."/>
            <person name="Chow T."/>
            <person name="Chen H."/>
            <person name="Chung M."/>
            <person name="Chen C."/>
            <person name="Shaw J."/>
            <person name="Wu H."/>
            <person name="Hsiao K."/>
            <person name="Chao Y."/>
            <person name="Chu M."/>
            <person name="Cheng C."/>
            <person name="Hour A."/>
            <person name="Lee P."/>
            <person name="Lin S."/>
            <person name="Lin Y."/>
            <person name="Liou J."/>
            <person name="Liu S."/>
            <person name="Hsing Y."/>
            <person name="Raghuvanshi S."/>
            <person name="Mohanty A."/>
            <person name="Bharti A.K."/>
            <person name="Gaur A."/>
            <person name="Gupta V."/>
            <person name="Kumar D."/>
            <person name="Ravi V."/>
            <person name="Vij S."/>
            <person name="Kapur A."/>
            <person name="Khurana P."/>
            <person name="Khurana P."/>
            <person name="Khurana J.P."/>
            <person name="Tyagi A.K."/>
            <person name="Gaikwad K."/>
            <person name="Singh A."/>
            <person name="Dalal V."/>
            <person name="Srivastava S."/>
            <person name="Dixit A."/>
            <person name="Pal A.K."/>
            <person name="Ghazi I.A."/>
            <person name="Yadav M."/>
            <person name="Pandit A."/>
            <person name="Bhargava A."/>
            <person name="Sureshbabu K."/>
            <person name="Batra K."/>
            <person name="Sharma T.R."/>
            <person name="Mohapatra T."/>
            <person name="Singh N.K."/>
            <person name="Messing J."/>
            <person name="Nelson A.B."/>
            <person name="Fuks G."/>
            <person name="Kavchok S."/>
            <person name="Keizer G."/>
            <person name="Linton E."/>
            <person name="Llaca V."/>
            <person name="Song R."/>
            <person name="Tanyolac B."/>
            <person name="Young S."/>
            <person name="Ho-Il K."/>
            <person name="Hahn J.H."/>
            <person name="Sangsakoo G."/>
            <person name="Vanavichit A."/>
            <person name="de Mattos Luiz.A.T."/>
            <person name="Zimmer P.D."/>
            <person name="Malone G."/>
            <person name="Dellagostin O."/>
            <person name="de Oliveira A.C."/>
            <person name="Bevan M."/>
            <person name="Bancroft I."/>
            <person name="Minx P."/>
            <person name="Cordum H."/>
            <person name="Wilson R."/>
            <person name="Cheng Z."/>
            <person name="Jin W."/>
            <person name="Jiang J."/>
            <person name="Leong S.A."/>
            <person name="Iwama H."/>
            <person name="Gojobori T."/>
            <person name="Itoh T."/>
            <person name="Niimura Y."/>
            <person name="Fujii Y."/>
            <person name="Habara T."/>
            <person name="Sakai H."/>
            <person name="Sato Y."/>
            <person name="Wilson G."/>
            <person name="Kumar K."/>
            <person name="McCouch S."/>
            <person name="Juretic N."/>
            <person name="Hoen D."/>
            <person name="Wright S."/>
            <person name="Bruskiewich R."/>
            <person name="Bureau T."/>
            <person name="Miyao A."/>
            <person name="Hirochika H."/>
            <person name="Nishikawa T."/>
            <person name="Kadowaki K."/>
            <person name="Sugiura M."/>
            <person name="Burr B."/>
            <person name="Sasaki T."/>
        </authorList>
    </citation>
    <scope>NUCLEOTIDE SEQUENCE [LARGE SCALE GENOMIC DNA]</scope>
    <source>
        <strain evidence="3">cv. Nipponbare</strain>
    </source>
</reference>
<protein>
    <submittedName>
        <fullName evidence="2">Uncharacterized protein</fullName>
    </submittedName>
</protein>
<feature type="compositionally biased region" description="Basic and acidic residues" evidence="1">
    <location>
        <begin position="178"/>
        <end position="193"/>
    </location>
</feature>
<dbReference type="AlphaFoldDB" id="Q8S6W8"/>
<evidence type="ECO:0000313" key="3">
    <source>
        <dbReference type="Proteomes" id="UP000000763"/>
    </source>
</evidence>
<feature type="compositionally biased region" description="Basic and acidic residues" evidence="1">
    <location>
        <begin position="307"/>
        <end position="338"/>
    </location>
</feature>
<accession>Q8S6W8</accession>
<feature type="compositionally biased region" description="Polar residues" evidence="1">
    <location>
        <begin position="31"/>
        <end position="44"/>
    </location>
</feature>
<feature type="compositionally biased region" description="Basic and acidic residues" evidence="1">
    <location>
        <begin position="72"/>
        <end position="99"/>
    </location>
</feature>
<gene>
    <name evidence="2" type="primary">OSJNBa0082N11.24</name>
</gene>